<comment type="similarity">
    <text evidence="2">Belongs to the DoxX family.</text>
</comment>
<dbReference type="KEGG" id="hyf:DTO96_100082"/>
<sequence length="153" mass="17137">MRNNSVWRCALWSGQQSAFEHSLASVFLLAVRVFVAWQFLKSGLVKIEDWSQTVELFSSEYQVPVLSPMVAAWMGTAGELLFSFLLIVGLFGRWAALGLFVVNAMAVVSYPQLFEFECPAAINDHKYWAILLMAVVVLGVGKLSLDALLYRQK</sequence>
<gene>
    <name evidence="8" type="ORF">DTO96_100082</name>
</gene>
<keyword evidence="6 7" id="KW-0472">Membrane</keyword>
<evidence type="ECO:0000256" key="7">
    <source>
        <dbReference type="SAM" id="Phobius"/>
    </source>
</evidence>
<dbReference type="OrthoDB" id="121744at2"/>
<evidence type="ECO:0000256" key="1">
    <source>
        <dbReference type="ARBA" id="ARBA00004651"/>
    </source>
</evidence>
<evidence type="ECO:0000256" key="3">
    <source>
        <dbReference type="ARBA" id="ARBA00022475"/>
    </source>
</evidence>
<keyword evidence="4 7" id="KW-0812">Transmembrane</keyword>
<feature type="transmembrane region" description="Helical" evidence="7">
    <location>
        <begin position="21"/>
        <end position="40"/>
    </location>
</feature>
<evidence type="ECO:0008006" key="10">
    <source>
        <dbReference type="Google" id="ProtNLM"/>
    </source>
</evidence>
<evidence type="ECO:0000256" key="6">
    <source>
        <dbReference type="ARBA" id="ARBA00023136"/>
    </source>
</evidence>
<organism evidence="8 9">
    <name type="scientific">Ephemeroptericola cinctiostellae</name>
    <dbReference type="NCBI Taxonomy" id="2268024"/>
    <lineage>
        <taxon>Bacteria</taxon>
        <taxon>Pseudomonadati</taxon>
        <taxon>Pseudomonadota</taxon>
        <taxon>Betaproteobacteria</taxon>
        <taxon>Burkholderiales</taxon>
        <taxon>Burkholderiaceae</taxon>
        <taxon>Ephemeroptericola</taxon>
    </lineage>
</organism>
<name>A0A345D7P1_9BURK</name>
<evidence type="ECO:0000313" key="8">
    <source>
        <dbReference type="EMBL" id="AXF84379.1"/>
    </source>
</evidence>
<keyword evidence="3" id="KW-1003">Cell membrane</keyword>
<reference evidence="9" key="1">
    <citation type="submission" date="2018-07" db="EMBL/GenBank/DDBJ databases">
        <authorList>
            <person name="Kim H."/>
        </authorList>
    </citation>
    <scope>NUCLEOTIDE SEQUENCE [LARGE SCALE GENOMIC DNA]</scope>
    <source>
        <strain evidence="9">F02</strain>
    </source>
</reference>
<feature type="transmembrane region" description="Helical" evidence="7">
    <location>
        <begin position="65"/>
        <end position="87"/>
    </location>
</feature>
<evidence type="ECO:0000313" key="9">
    <source>
        <dbReference type="Proteomes" id="UP000252182"/>
    </source>
</evidence>
<keyword evidence="5 7" id="KW-1133">Transmembrane helix</keyword>
<feature type="transmembrane region" description="Helical" evidence="7">
    <location>
        <begin position="94"/>
        <end position="114"/>
    </location>
</feature>
<feature type="transmembrane region" description="Helical" evidence="7">
    <location>
        <begin position="126"/>
        <end position="145"/>
    </location>
</feature>
<dbReference type="RefSeq" id="WP_114561687.1">
    <property type="nucleotide sequence ID" value="NZ_CP031124.1"/>
</dbReference>
<dbReference type="GO" id="GO:0005886">
    <property type="term" value="C:plasma membrane"/>
    <property type="evidence" value="ECO:0007669"/>
    <property type="project" value="UniProtKB-SubCell"/>
</dbReference>
<dbReference type="PANTHER" id="PTHR33452:SF1">
    <property type="entry name" value="INNER MEMBRANE PROTEIN YPHA-RELATED"/>
    <property type="match status" value="1"/>
</dbReference>
<accession>A0A345D7P1</accession>
<dbReference type="Pfam" id="PF07681">
    <property type="entry name" value="DoxX"/>
    <property type="match status" value="1"/>
</dbReference>
<proteinExistence type="inferred from homology"/>
<comment type="subcellular location">
    <subcellularLocation>
        <location evidence="1">Cell membrane</location>
        <topology evidence="1">Multi-pass membrane protein</topology>
    </subcellularLocation>
</comment>
<dbReference type="PANTHER" id="PTHR33452">
    <property type="entry name" value="OXIDOREDUCTASE CATD-RELATED"/>
    <property type="match status" value="1"/>
</dbReference>
<protein>
    <recommendedName>
        <fullName evidence="10">Inner membrane protein YqjF</fullName>
    </recommendedName>
</protein>
<dbReference type="InterPro" id="IPR032808">
    <property type="entry name" value="DoxX"/>
</dbReference>
<evidence type="ECO:0000256" key="4">
    <source>
        <dbReference type="ARBA" id="ARBA00022692"/>
    </source>
</evidence>
<dbReference type="EMBL" id="CP031124">
    <property type="protein sequence ID" value="AXF84379.1"/>
    <property type="molecule type" value="Genomic_DNA"/>
</dbReference>
<dbReference type="InterPro" id="IPR051907">
    <property type="entry name" value="DoxX-like_oxidoreductase"/>
</dbReference>
<dbReference type="AlphaFoldDB" id="A0A345D7P1"/>
<keyword evidence="9" id="KW-1185">Reference proteome</keyword>
<evidence type="ECO:0000256" key="2">
    <source>
        <dbReference type="ARBA" id="ARBA00006679"/>
    </source>
</evidence>
<evidence type="ECO:0000256" key="5">
    <source>
        <dbReference type="ARBA" id="ARBA00022989"/>
    </source>
</evidence>
<dbReference type="Proteomes" id="UP000252182">
    <property type="component" value="Chromosome"/>
</dbReference>